<evidence type="ECO:0000256" key="1">
    <source>
        <dbReference type="SAM" id="Phobius"/>
    </source>
</evidence>
<protein>
    <recommendedName>
        <fullName evidence="4">Plasminogen receptor (KT)</fullName>
    </recommendedName>
</protein>
<dbReference type="Pfam" id="PF10166">
    <property type="entry name" value="DUF2368"/>
    <property type="match status" value="1"/>
</dbReference>
<evidence type="ECO:0000313" key="2">
    <source>
        <dbReference type="EMBL" id="KAK3594567.1"/>
    </source>
</evidence>
<evidence type="ECO:0008006" key="4">
    <source>
        <dbReference type="Google" id="ProtNLM"/>
    </source>
</evidence>
<dbReference type="PANTHER" id="PTHR13411">
    <property type="entry name" value="PLASMINOGEN RECEPTOR (KT)"/>
    <property type="match status" value="1"/>
</dbReference>
<reference evidence="2" key="3">
    <citation type="submission" date="2023-05" db="EMBL/GenBank/DDBJ databases">
        <authorList>
            <person name="Smith C.H."/>
        </authorList>
    </citation>
    <scope>NUCLEOTIDE SEQUENCE</scope>
    <source>
        <strain evidence="2">CHS0354</strain>
        <tissue evidence="2">Mantle</tissue>
    </source>
</reference>
<feature type="transmembrane region" description="Helical" evidence="1">
    <location>
        <begin position="79"/>
        <end position="99"/>
    </location>
</feature>
<feature type="non-terminal residue" evidence="2">
    <location>
        <position position="1"/>
    </location>
</feature>
<keyword evidence="1" id="KW-0812">Transmembrane</keyword>
<dbReference type="AlphaFoldDB" id="A0AAE0SMI3"/>
<comment type="caution">
    <text evidence="2">The sequence shown here is derived from an EMBL/GenBank/DDBJ whole genome shotgun (WGS) entry which is preliminary data.</text>
</comment>
<feature type="transmembrane region" description="Helical" evidence="1">
    <location>
        <begin position="53"/>
        <end position="73"/>
    </location>
</feature>
<evidence type="ECO:0000313" key="3">
    <source>
        <dbReference type="Proteomes" id="UP001195483"/>
    </source>
</evidence>
<reference evidence="2" key="1">
    <citation type="journal article" date="2021" name="Genome Biol. Evol.">
        <title>A High-Quality Reference Genome for a Parasitic Bivalve with Doubly Uniparental Inheritance (Bivalvia: Unionida).</title>
        <authorList>
            <person name="Smith C.H."/>
        </authorList>
    </citation>
    <scope>NUCLEOTIDE SEQUENCE</scope>
    <source>
        <strain evidence="2">CHS0354</strain>
    </source>
</reference>
<keyword evidence="3" id="KW-1185">Reference proteome</keyword>
<dbReference type="InterPro" id="IPR019319">
    <property type="entry name" value="Plg-R(KT)"/>
</dbReference>
<accession>A0AAE0SMI3</accession>
<dbReference type="Proteomes" id="UP001195483">
    <property type="component" value="Unassembled WGS sequence"/>
</dbReference>
<gene>
    <name evidence="2" type="ORF">CHS0354_006256</name>
</gene>
<reference evidence="2" key="2">
    <citation type="journal article" date="2021" name="Genome Biol. Evol.">
        <title>Developing a high-quality reference genome for a parasitic bivalve with doubly uniparental inheritance (Bivalvia: Unionida).</title>
        <authorList>
            <person name="Smith C.H."/>
        </authorList>
    </citation>
    <scope>NUCLEOTIDE SEQUENCE</scope>
    <source>
        <strain evidence="2">CHS0354</strain>
        <tissue evidence="2">Mantle</tissue>
    </source>
</reference>
<keyword evidence="1" id="KW-1133">Transmembrane helix</keyword>
<organism evidence="2 3">
    <name type="scientific">Potamilus streckersoni</name>
    <dbReference type="NCBI Taxonomy" id="2493646"/>
    <lineage>
        <taxon>Eukaryota</taxon>
        <taxon>Metazoa</taxon>
        <taxon>Spiralia</taxon>
        <taxon>Lophotrochozoa</taxon>
        <taxon>Mollusca</taxon>
        <taxon>Bivalvia</taxon>
        <taxon>Autobranchia</taxon>
        <taxon>Heteroconchia</taxon>
        <taxon>Palaeoheterodonta</taxon>
        <taxon>Unionida</taxon>
        <taxon>Unionoidea</taxon>
        <taxon>Unionidae</taxon>
        <taxon>Ambleminae</taxon>
        <taxon>Lampsilini</taxon>
        <taxon>Potamilus</taxon>
    </lineage>
</organism>
<dbReference type="PANTHER" id="PTHR13411:SF6">
    <property type="entry name" value="PLASMINOGEN RECEPTOR (KT)"/>
    <property type="match status" value="1"/>
</dbReference>
<name>A0AAE0SMI3_9BIVA</name>
<proteinExistence type="predicted"/>
<dbReference type="EMBL" id="JAEAOA010000437">
    <property type="protein sequence ID" value="KAK3594567.1"/>
    <property type="molecule type" value="Genomic_DNA"/>
</dbReference>
<sequence>MGSIVGKAMDENMKKQQDFMLKTGQMTLERQIQMQNLMRERQMAMTIARARDIFVWFGSFYATSAVLMLTGFAKKKNPGMIAPLIPLTFILGYQFDLAYGSKIKRLKAEADRIIDIEPELLDMPHGLPSFSDIERERMKQKDTLRLNSHEIF</sequence>
<dbReference type="GO" id="GO:0005886">
    <property type="term" value="C:plasma membrane"/>
    <property type="evidence" value="ECO:0007669"/>
    <property type="project" value="InterPro"/>
</dbReference>
<keyword evidence="1" id="KW-0472">Membrane</keyword>